<dbReference type="PANTHER" id="PTHR15323:SF6">
    <property type="entry name" value="CELL DIVISION CYCLE PROTEIN 123 HOMOLOG"/>
    <property type="match status" value="1"/>
</dbReference>
<dbReference type="InterPro" id="IPR009772">
    <property type="entry name" value="CDC123"/>
</dbReference>
<gene>
    <name evidence="3" type="ORF">CYMTET_48536</name>
</gene>
<keyword evidence="4" id="KW-1185">Reference proteome</keyword>
<feature type="compositionally biased region" description="Low complexity" evidence="2">
    <location>
        <begin position="17"/>
        <end position="38"/>
    </location>
</feature>
<evidence type="ECO:0000256" key="2">
    <source>
        <dbReference type="SAM" id="MobiDB-lite"/>
    </source>
</evidence>
<evidence type="ECO:0008006" key="5">
    <source>
        <dbReference type="Google" id="ProtNLM"/>
    </source>
</evidence>
<protein>
    <recommendedName>
        <fullName evidence="5">Cell division cycle protein 123</fullName>
    </recommendedName>
</protein>
<accession>A0AAE0EVH4</accession>
<dbReference type="EMBL" id="LGRX02033327">
    <property type="protein sequence ID" value="KAK3241719.1"/>
    <property type="molecule type" value="Genomic_DNA"/>
</dbReference>
<organism evidence="3 4">
    <name type="scientific">Cymbomonas tetramitiformis</name>
    <dbReference type="NCBI Taxonomy" id="36881"/>
    <lineage>
        <taxon>Eukaryota</taxon>
        <taxon>Viridiplantae</taxon>
        <taxon>Chlorophyta</taxon>
        <taxon>Pyramimonadophyceae</taxon>
        <taxon>Pyramimonadales</taxon>
        <taxon>Pyramimonadaceae</taxon>
        <taxon>Cymbomonas</taxon>
    </lineage>
</organism>
<sequence length="618" mass="65746">MAEPEAGAGTDAGEVHAAAQPEGVAGEAQAAEPEAGAGTDAGEVHAAAQPEGVVGEVQAMELEAEAGTDTGEAHVAAQPEGAAARAQVVEPEAGAGTDTGEVHAAAQPEGVVSEAQAAKPEAGAEWRLTAYAQAEGVVGEAQAVEPEAEADTNAWEVHVAAQAEGVVGEAQAVEPEAEADTNAGEVEGVVGEAQVVVEPEAEADTNAGEVHAVPQPEGVAVQAQVVEPEAGAGTDAGDVHAAAQPEVVAIQAQVVEPVAEADTNAREQGTAIRSFYAARYNSRRESFSSAHAVALYELRKALDAILRRPEFEEKGAFVRLSSRSPKDGSPFRQVEFQSKYQDILARLNDAEGEETASSPENNQMRALATSSSNCWRVFSGDDAMSLILSSERVFVDVIEALVCQESHPDALEKPKPWTMKISGRAWEEDLQDQFEFRCFVRNAAVTAMSQYNHYCMFPALLAAHSQTQKEVANFCEKEVCPRLAGNKNYEEGYVVDVGLMSGRCVVIEVNPFKNSTGAALFDWKHDMRLISGLGSETGLSENKEQQVQDCMQVECPPLRIRVVPMPGLAELMDVLLDEAQIATHNKESYLDVLMSLELEARQREGSGELISRRACICQ</sequence>
<name>A0AAE0EVH4_9CHLO</name>
<dbReference type="AlphaFoldDB" id="A0AAE0EVH4"/>
<dbReference type="Pfam" id="PF07065">
    <property type="entry name" value="D123"/>
    <property type="match status" value="1"/>
</dbReference>
<comment type="similarity">
    <text evidence="1">Belongs to the CDC123 family.</text>
</comment>
<comment type="caution">
    <text evidence="3">The sequence shown here is derived from an EMBL/GenBank/DDBJ whole genome shotgun (WGS) entry which is preliminary data.</text>
</comment>
<dbReference type="Proteomes" id="UP001190700">
    <property type="component" value="Unassembled WGS sequence"/>
</dbReference>
<evidence type="ECO:0000313" key="3">
    <source>
        <dbReference type="EMBL" id="KAK3241719.1"/>
    </source>
</evidence>
<reference evidence="3 4" key="1">
    <citation type="journal article" date="2015" name="Genome Biol. Evol.">
        <title>Comparative Genomics of a Bacterivorous Green Alga Reveals Evolutionary Causalities and Consequences of Phago-Mixotrophic Mode of Nutrition.</title>
        <authorList>
            <person name="Burns J.A."/>
            <person name="Paasch A."/>
            <person name="Narechania A."/>
            <person name="Kim E."/>
        </authorList>
    </citation>
    <scope>NUCLEOTIDE SEQUENCE [LARGE SCALE GENOMIC DNA]</scope>
    <source>
        <strain evidence="3 4">PLY_AMNH</strain>
    </source>
</reference>
<dbReference type="PANTHER" id="PTHR15323">
    <property type="entry name" value="D123 PROTEIN"/>
    <property type="match status" value="1"/>
</dbReference>
<proteinExistence type="inferred from homology"/>
<feature type="region of interest" description="Disordered" evidence="2">
    <location>
        <begin position="1"/>
        <end position="56"/>
    </location>
</feature>
<evidence type="ECO:0000256" key="1">
    <source>
        <dbReference type="ARBA" id="ARBA00011047"/>
    </source>
</evidence>
<dbReference type="GO" id="GO:0005737">
    <property type="term" value="C:cytoplasm"/>
    <property type="evidence" value="ECO:0007669"/>
    <property type="project" value="TreeGrafter"/>
</dbReference>
<evidence type="ECO:0000313" key="4">
    <source>
        <dbReference type="Proteomes" id="UP001190700"/>
    </source>
</evidence>